<evidence type="ECO:0000313" key="3">
    <source>
        <dbReference type="Proteomes" id="UP000177803"/>
    </source>
</evidence>
<dbReference type="Proteomes" id="UP000177803">
    <property type="component" value="Unassembled WGS sequence"/>
</dbReference>
<keyword evidence="1" id="KW-0812">Transmembrane</keyword>
<reference evidence="2 3" key="1">
    <citation type="journal article" date="2016" name="Nat. Commun.">
        <title>Thousands of microbial genomes shed light on interconnected biogeochemical processes in an aquifer system.</title>
        <authorList>
            <person name="Anantharaman K."/>
            <person name="Brown C.T."/>
            <person name="Hug L.A."/>
            <person name="Sharon I."/>
            <person name="Castelle C.J."/>
            <person name="Probst A.J."/>
            <person name="Thomas B.C."/>
            <person name="Singh A."/>
            <person name="Wilkins M.J."/>
            <person name="Karaoz U."/>
            <person name="Brodie E.L."/>
            <person name="Williams K.H."/>
            <person name="Hubbard S.S."/>
            <person name="Banfield J.F."/>
        </authorList>
    </citation>
    <scope>NUCLEOTIDE SEQUENCE [LARGE SCALE GENOMIC DNA]</scope>
</reference>
<name>A0A1F6NL53_9BACT</name>
<proteinExistence type="predicted"/>
<organism evidence="2 3">
    <name type="scientific">Candidatus Magasanikbacteria bacterium RIFOXYA2_FULL_44_8</name>
    <dbReference type="NCBI Taxonomy" id="1798696"/>
    <lineage>
        <taxon>Bacteria</taxon>
        <taxon>Candidatus Magasanikiibacteriota</taxon>
    </lineage>
</organism>
<comment type="caution">
    <text evidence="2">The sequence shown here is derived from an EMBL/GenBank/DDBJ whole genome shotgun (WGS) entry which is preliminary data.</text>
</comment>
<accession>A0A1F6NL53</accession>
<keyword evidence="1" id="KW-0472">Membrane</keyword>
<evidence type="ECO:0000256" key="1">
    <source>
        <dbReference type="SAM" id="Phobius"/>
    </source>
</evidence>
<dbReference type="AlphaFoldDB" id="A0A1F6NL53"/>
<gene>
    <name evidence="2" type="ORF">A2261_00725</name>
</gene>
<evidence type="ECO:0000313" key="2">
    <source>
        <dbReference type="EMBL" id="OGH84374.1"/>
    </source>
</evidence>
<protein>
    <submittedName>
        <fullName evidence="2">Uncharacterized protein</fullName>
    </submittedName>
</protein>
<dbReference type="EMBL" id="MFQR01000026">
    <property type="protein sequence ID" value="OGH84374.1"/>
    <property type="molecule type" value="Genomic_DNA"/>
</dbReference>
<feature type="transmembrane region" description="Helical" evidence="1">
    <location>
        <begin position="16"/>
        <end position="37"/>
    </location>
</feature>
<sequence>MQTNLKYWKILIVENWWYAIGAALCLVLLLSVIYALIFERHRTFPRYEQNDTTAGVVGSGAVQPAHEITDEEWTTIENEEDGG</sequence>
<keyword evidence="1" id="KW-1133">Transmembrane helix</keyword>